<evidence type="ECO:0000313" key="3">
    <source>
        <dbReference type="Proteomes" id="UP001529510"/>
    </source>
</evidence>
<organism evidence="2 3">
    <name type="scientific">Cirrhinus mrigala</name>
    <name type="common">Mrigala</name>
    <dbReference type="NCBI Taxonomy" id="683832"/>
    <lineage>
        <taxon>Eukaryota</taxon>
        <taxon>Metazoa</taxon>
        <taxon>Chordata</taxon>
        <taxon>Craniata</taxon>
        <taxon>Vertebrata</taxon>
        <taxon>Euteleostomi</taxon>
        <taxon>Actinopterygii</taxon>
        <taxon>Neopterygii</taxon>
        <taxon>Teleostei</taxon>
        <taxon>Ostariophysi</taxon>
        <taxon>Cypriniformes</taxon>
        <taxon>Cyprinidae</taxon>
        <taxon>Labeoninae</taxon>
        <taxon>Labeonini</taxon>
        <taxon>Cirrhinus</taxon>
    </lineage>
</organism>
<feature type="region of interest" description="Disordered" evidence="1">
    <location>
        <begin position="141"/>
        <end position="182"/>
    </location>
</feature>
<comment type="caution">
    <text evidence="2">The sequence shown here is derived from an EMBL/GenBank/DDBJ whole genome shotgun (WGS) entry which is preliminary data.</text>
</comment>
<dbReference type="EMBL" id="JAMKFB020000018">
    <property type="protein sequence ID" value="KAL0168329.1"/>
    <property type="molecule type" value="Genomic_DNA"/>
</dbReference>
<dbReference type="AlphaFoldDB" id="A0ABD0P2K8"/>
<evidence type="ECO:0000256" key="1">
    <source>
        <dbReference type="SAM" id="MobiDB-lite"/>
    </source>
</evidence>
<feature type="compositionally biased region" description="Pro residues" evidence="1">
    <location>
        <begin position="245"/>
        <end position="270"/>
    </location>
</feature>
<feature type="compositionally biased region" description="Pro residues" evidence="1">
    <location>
        <begin position="222"/>
        <end position="238"/>
    </location>
</feature>
<feature type="region of interest" description="Disordered" evidence="1">
    <location>
        <begin position="217"/>
        <end position="290"/>
    </location>
</feature>
<protein>
    <submittedName>
        <fullName evidence="2">Uncharacterized protein</fullName>
    </submittedName>
</protein>
<reference evidence="2 3" key="1">
    <citation type="submission" date="2024-05" db="EMBL/GenBank/DDBJ databases">
        <title>Genome sequencing and assembly of Indian major carp, Cirrhinus mrigala (Hamilton, 1822).</title>
        <authorList>
            <person name="Mohindra V."/>
            <person name="Chowdhury L.M."/>
            <person name="Lal K."/>
            <person name="Jena J.K."/>
        </authorList>
    </citation>
    <scope>NUCLEOTIDE SEQUENCE [LARGE SCALE GENOMIC DNA]</scope>
    <source>
        <strain evidence="2">CM1030</strain>
        <tissue evidence="2">Blood</tissue>
    </source>
</reference>
<dbReference type="PRINTS" id="PR01217">
    <property type="entry name" value="PRICHEXTENSN"/>
</dbReference>
<sequence length="358" mass="38646">MTEAEDALWCLRQGGRMLERYVEEFLKLANQLSWHDTALGACFHLGLDRETICCDLPVCDYPLIEQINLILYLNGSNFEVEEMKEDKSLSRCPAPSGIRRVVSAHSSPRTPTYRTNGSDCLPNPKYPGNILNTAVVLSPEPPAVAHSRTPPAARPSLPADAPCSSPSADVPRSTPPTDVPCSSPLASRVASHMYINIMDLALPLEYDAPILSPLSPSSPLVPSSPPASPLVPSSPPSSPLVLSSPPEPAPPEQRPEPAPLEHPPEPAPPERPPEPEAKATEAVQPWPPELPAPPWLPDLPAPPWPHYLSLIRHGSPNCLLHHGSLSSLIHHGFPNSLLRHVSPSRAELEPIFEAPAGL</sequence>
<evidence type="ECO:0000313" key="2">
    <source>
        <dbReference type="EMBL" id="KAL0168329.1"/>
    </source>
</evidence>
<keyword evidence="3" id="KW-1185">Reference proteome</keyword>
<accession>A0ABD0P2K8</accession>
<dbReference type="Proteomes" id="UP001529510">
    <property type="component" value="Unassembled WGS sequence"/>
</dbReference>
<gene>
    <name evidence="2" type="ORF">M9458_036551</name>
</gene>
<name>A0ABD0P2K8_CIRMR</name>
<proteinExistence type="predicted"/>